<protein>
    <submittedName>
        <fullName evidence="1">Uncharacterized protein</fullName>
    </submittedName>
</protein>
<name>A0A0B6Z6I3_9EUPU</name>
<sequence length="95" mass="11240">KHGFDCDHFTPSNRPYCIRFNYSMGDLTPVHALRGVDPLRKDGQISSHLFKLWPITLKDMEMPMDDLKIPRRVSRRLYLIVHLITNFAWNTYSSF</sequence>
<feature type="non-terminal residue" evidence="1">
    <location>
        <position position="1"/>
    </location>
</feature>
<proteinExistence type="predicted"/>
<reference evidence="1" key="1">
    <citation type="submission" date="2014-12" db="EMBL/GenBank/DDBJ databases">
        <title>Insight into the proteome of Arion vulgaris.</title>
        <authorList>
            <person name="Aradska J."/>
            <person name="Bulat T."/>
            <person name="Smidak R."/>
            <person name="Sarate P."/>
            <person name="Gangsoo J."/>
            <person name="Sialana F."/>
            <person name="Bilban M."/>
            <person name="Lubec G."/>
        </authorList>
    </citation>
    <scope>NUCLEOTIDE SEQUENCE</scope>
    <source>
        <tissue evidence="1">Skin</tissue>
    </source>
</reference>
<accession>A0A0B6Z6I3</accession>
<dbReference type="EMBL" id="HACG01017278">
    <property type="protein sequence ID" value="CEK64143.1"/>
    <property type="molecule type" value="Transcribed_RNA"/>
</dbReference>
<feature type="non-terminal residue" evidence="1">
    <location>
        <position position="95"/>
    </location>
</feature>
<organism evidence="1">
    <name type="scientific">Arion vulgaris</name>
    <dbReference type="NCBI Taxonomy" id="1028688"/>
    <lineage>
        <taxon>Eukaryota</taxon>
        <taxon>Metazoa</taxon>
        <taxon>Spiralia</taxon>
        <taxon>Lophotrochozoa</taxon>
        <taxon>Mollusca</taxon>
        <taxon>Gastropoda</taxon>
        <taxon>Heterobranchia</taxon>
        <taxon>Euthyneura</taxon>
        <taxon>Panpulmonata</taxon>
        <taxon>Eupulmonata</taxon>
        <taxon>Stylommatophora</taxon>
        <taxon>Helicina</taxon>
        <taxon>Arionoidea</taxon>
        <taxon>Arionidae</taxon>
        <taxon>Arion</taxon>
    </lineage>
</organism>
<gene>
    <name evidence="1" type="primary">ORF50734</name>
</gene>
<dbReference type="AlphaFoldDB" id="A0A0B6Z6I3"/>
<evidence type="ECO:0000313" key="1">
    <source>
        <dbReference type="EMBL" id="CEK64143.1"/>
    </source>
</evidence>